<name>A0A4R0GF23_9ACTN</name>
<proteinExistence type="predicted"/>
<dbReference type="AlphaFoldDB" id="A0A4R0GF23"/>
<evidence type="ECO:0000313" key="1">
    <source>
        <dbReference type="EMBL" id="TCB95586.1"/>
    </source>
</evidence>
<reference evidence="1 2" key="1">
    <citation type="submission" date="2019-02" db="EMBL/GenBank/DDBJ databases">
        <title>Jishengella sp. nov., isolated from a root of Zingiber montanum.</title>
        <authorList>
            <person name="Kuncharoen N."/>
            <person name="Kudo T."/>
            <person name="Masahiro Y."/>
            <person name="Ohkuma M."/>
            <person name="Tanasupawat S."/>
        </authorList>
    </citation>
    <scope>NUCLEOTIDE SEQUENCE [LARGE SCALE GENOMIC DNA]</scope>
    <source>
        <strain evidence="1 2">PLAI 1-1</strain>
    </source>
</reference>
<dbReference type="RefSeq" id="WP_131305465.1">
    <property type="nucleotide sequence ID" value="NZ_SJJR01000013.1"/>
</dbReference>
<evidence type="ECO:0008006" key="3">
    <source>
        <dbReference type="Google" id="ProtNLM"/>
    </source>
</evidence>
<accession>A0A4R0GF23</accession>
<dbReference type="EMBL" id="SJJR01000013">
    <property type="protein sequence ID" value="TCB95586.1"/>
    <property type="molecule type" value="Genomic_DNA"/>
</dbReference>
<protein>
    <recommendedName>
        <fullName evidence="3">ESX-1 secretion-associated protein</fullName>
    </recommendedName>
</protein>
<organism evidence="1 2">
    <name type="scientific">Micromonospora zingiberis</name>
    <dbReference type="NCBI Taxonomy" id="2053011"/>
    <lineage>
        <taxon>Bacteria</taxon>
        <taxon>Bacillati</taxon>
        <taxon>Actinomycetota</taxon>
        <taxon>Actinomycetes</taxon>
        <taxon>Micromonosporales</taxon>
        <taxon>Micromonosporaceae</taxon>
        <taxon>Micromonospora</taxon>
    </lineage>
</organism>
<gene>
    <name evidence="1" type="ORF">E0H26_19175</name>
</gene>
<keyword evidence="2" id="KW-1185">Reference proteome</keyword>
<dbReference type="OrthoDB" id="3390224at2"/>
<evidence type="ECO:0000313" key="2">
    <source>
        <dbReference type="Proteomes" id="UP000292274"/>
    </source>
</evidence>
<dbReference type="Proteomes" id="UP000292274">
    <property type="component" value="Unassembled WGS sequence"/>
</dbReference>
<sequence length="110" mass="11717">MSTPTGEEVVAAFEAIATDVSGWRRSSHLLQTAATNARSFGLTGLHFGYLADGAGVTAKYEEIQDLAVRLLSEGASAMDEIAEVLISVIEDYQYTDAEAASGFTTLREPN</sequence>
<comment type="caution">
    <text evidence="1">The sequence shown here is derived from an EMBL/GenBank/DDBJ whole genome shotgun (WGS) entry which is preliminary data.</text>
</comment>